<dbReference type="PROSITE" id="PS01124">
    <property type="entry name" value="HTH_ARAC_FAMILY_2"/>
    <property type="match status" value="1"/>
</dbReference>
<protein>
    <submittedName>
        <fullName evidence="5">AraC family transcriptional regulator</fullName>
    </submittedName>
</protein>
<dbReference type="RefSeq" id="WP_190860387.1">
    <property type="nucleotide sequence ID" value="NZ_JACXIY010000012.1"/>
</dbReference>
<evidence type="ECO:0000313" key="6">
    <source>
        <dbReference type="Proteomes" id="UP000632125"/>
    </source>
</evidence>
<dbReference type="PANTHER" id="PTHR43280:SF30">
    <property type="entry name" value="MMSAB OPERON REGULATORY PROTEIN"/>
    <property type="match status" value="1"/>
</dbReference>
<name>A0A927H5U7_9BACL</name>
<dbReference type="Proteomes" id="UP000632125">
    <property type="component" value="Unassembled WGS sequence"/>
</dbReference>
<feature type="domain" description="HTH araC/xylS-type" evidence="4">
    <location>
        <begin position="182"/>
        <end position="280"/>
    </location>
</feature>
<proteinExistence type="predicted"/>
<evidence type="ECO:0000256" key="1">
    <source>
        <dbReference type="ARBA" id="ARBA00023015"/>
    </source>
</evidence>
<dbReference type="Gene3D" id="1.10.10.60">
    <property type="entry name" value="Homeodomain-like"/>
    <property type="match status" value="2"/>
</dbReference>
<dbReference type="Pfam" id="PF12833">
    <property type="entry name" value="HTH_18"/>
    <property type="match status" value="1"/>
</dbReference>
<dbReference type="PROSITE" id="PS00041">
    <property type="entry name" value="HTH_ARAC_FAMILY_1"/>
    <property type="match status" value="1"/>
</dbReference>
<dbReference type="GO" id="GO:0003700">
    <property type="term" value="F:DNA-binding transcription factor activity"/>
    <property type="evidence" value="ECO:0007669"/>
    <property type="project" value="InterPro"/>
</dbReference>
<dbReference type="SUPFAM" id="SSF46689">
    <property type="entry name" value="Homeodomain-like"/>
    <property type="match status" value="2"/>
</dbReference>
<dbReference type="SMART" id="SM00342">
    <property type="entry name" value="HTH_ARAC"/>
    <property type="match status" value="1"/>
</dbReference>
<dbReference type="EMBL" id="JACXIY010000012">
    <property type="protein sequence ID" value="MBD2868802.1"/>
    <property type="molecule type" value="Genomic_DNA"/>
</dbReference>
<dbReference type="InterPro" id="IPR009057">
    <property type="entry name" value="Homeodomain-like_sf"/>
</dbReference>
<dbReference type="InterPro" id="IPR037923">
    <property type="entry name" value="HTH-like"/>
</dbReference>
<keyword evidence="6" id="KW-1185">Reference proteome</keyword>
<dbReference type="InterPro" id="IPR003313">
    <property type="entry name" value="AraC-bd"/>
</dbReference>
<comment type="caution">
    <text evidence="5">The sequence shown here is derived from an EMBL/GenBank/DDBJ whole genome shotgun (WGS) entry which is preliminary data.</text>
</comment>
<accession>A0A927H5U7</accession>
<dbReference type="PANTHER" id="PTHR43280">
    <property type="entry name" value="ARAC-FAMILY TRANSCRIPTIONAL REGULATOR"/>
    <property type="match status" value="1"/>
</dbReference>
<gene>
    <name evidence="5" type="ORF">IDH41_09445</name>
</gene>
<dbReference type="InterPro" id="IPR018060">
    <property type="entry name" value="HTH_AraC"/>
</dbReference>
<dbReference type="Pfam" id="PF02311">
    <property type="entry name" value="AraC_binding"/>
    <property type="match status" value="1"/>
</dbReference>
<evidence type="ECO:0000259" key="4">
    <source>
        <dbReference type="PROSITE" id="PS01124"/>
    </source>
</evidence>
<reference evidence="5" key="1">
    <citation type="submission" date="2020-09" db="EMBL/GenBank/DDBJ databases">
        <title>A novel bacterium of genus Paenibacillus, isolated from South China Sea.</title>
        <authorList>
            <person name="Huang H."/>
            <person name="Mo K."/>
            <person name="Hu Y."/>
        </authorList>
    </citation>
    <scope>NUCLEOTIDE SEQUENCE</scope>
    <source>
        <strain evidence="5">IB182493</strain>
    </source>
</reference>
<evidence type="ECO:0000313" key="5">
    <source>
        <dbReference type="EMBL" id="MBD2868802.1"/>
    </source>
</evidence>
<evidence type="ECO:0000256" key="2">
    <source>
        <dbReference type="ARBA" id="ARBA00023125"/>
    </source>
</evidence>
<sequence length="283" mass="33198">MSEDAMIELKTPPLPYYLGSGRSDFRAGDNHTNRKNLGLYDLLMVINGELHIGENNRQWTLTEGDTLLLLPDGEHYSIRPCDRDTSFYWVHFEHTVRRERLVQSESVRALFSSRPFINPYTLRLPKQSRLSNLQEAFGLMQQLLDLPDDSFFWEEQRLLAQLLAMLESGSSRTRSVADRLAEQTAAYIQKNYKEKITNETLSAALHFHPNYIVRCMKSKYGRTPIEYLHHFRLERAKRLLVTTEWSIERIADEVGFRYSPYFSACFKQSFGLSPLKFRRQYLN</sequence>
<dbReference type="AlphaFoldDB" id="A0A927H5U7"/>
<keyword evidence="3" id="KW-0804">Transcription</keyword>
<dbReference type="InterPro" id="IPR018062">
    <property type="entry name" value="HTH_AraC-typ_CS"/>
</dbReference>
<keyword evidence="1" id="KW-0805">Transcription regulation</keyword>
<organism evidence="5 6">
    <name type="scientific">Paenibacillus arenilitoris</name>
    <dbReference type="NCBI Taxonomy" id="2772299"/>
    <lineage>
        <taxon>Bacteria</taxon>
        <taxon>Bacillati</taxon>
        <taxon>Bacillota</taxon>
        <taxon>Bacilli</taxon>
        <taxon>Bacillales</taxon>
        <taxon>Paenibacillaceae</taxon>
        <taxon>Paenibacillus</taxon>
    </lineage>
</organism>
<dbReference type="GO" id="GO:0043565">
    <property type="term" value="F:sequence-specific DNA binding"/>
    <property type="evidence" value="ECO:0007669"/>
    <property type="project" value="InterPro"/>
</dbReference>
<keyword evidence="2" id="KW-0238">DNA-binding</keyword>
<dbReference type="SUPFAM" id="SSF51215">
    <property type="entry name" value="Regulatory protein AraC"/>
    <property type="match status" value="1"/>
</dbReference>
<evidence type="ECO:0000256" key="3">
    <source>
        <dbReference type="ARBA" id="ARBA00023163"/>
    </source>
</evidence>